<evidence type="ECO:0000259" key="3">
    <source>
        <dbReference type="SMART" id="SM00635"/>
    </source>
</evidence>
<dbReference type="AlphaFoldDB" id="A0A1I6HQU1"/>
<dbReference type="STRING" id="37658.SAMN05661086_00177"/>
<evidence type="ECO:0000313" key="4">
    <source>
        <dbReference type="EMBL" id="SFR56816.1"/>
    </source>
</evidence>
<name>A0A1I6HQU1_9FIRM</name>
<dbReference type="SMART" id="SM00635">
    <property type="entry name" value="BID_2"/>
    <property type="match status" value="2"/>
</dbReference>
<dbReference type="Pfam" id="PF02368">
    <property type="entry name" value="Big_2"/>
    <property type="match status" value="1"/>
</dbReference>
<keyword evidence="1 2" id="KW-0732">Signal</keyword>
<reference evidence="4 5" key="1">
    <citation type="submission" date="2016-10" db="EMBL/GenBank/DDBJ databases">
        <authorList>
            <person name="de Groot N.N."/>
        </authorList>
    </citation>
    <scope>NUCLEOTIDE SEQUENCE [LARGE SCALE GENOMIC DNA]</scope>
    <source>
        <strain evidence="4 5">743A</strain>
    </source>
</reference>
<feature type="chain" id="PRO_5011448012" evidence="2">
    <location>
        <begin position="27"/>
        <end position="833"/>
    </location>
</feature>
<gene>
    <name evidence="4" type="ORF">SAMN05661086_00177</name>
</gene>
<evidence type="ECO:0000256" key="2">
    <source>
        <dbReference type="SAM" id="SignalP"/>
    </source>
</evidence>
<dbReference type="Gene3D" id="2.60.40.1220">
    <property type="match status" value="3"/>
</dbReference>
<dbReference type="SUPFAM" id="SSF49373">
    <property type="entry name" value="Invasin/intimin cell-adhesion fragments"/>
    <property type="match status" value="1"/>
</dbReference>
<evidence type="ECO:0000313" key="5">
    <source>
        <dbReference type="Proteomes" id="UP000199659"/>
    </source>
</evidence>
<dbReference type="OrthoDB" id="2018687at2"/>
<organism evidence="4 5">
    <name type="scientific">Anaeromicropila populeti</name>
    <dbReference type="NCBI Taxonomy" id="37658"/>
    <lineage>
        <taxon>Bacteria</taxon>
        <taxon>Bacillati</taxon>
        <taxon>Bacillota</taxon>
        <taxon>Clostridia</taxon>
        <taxon>Lachnospirales</taxon>
        <taxon>Lachnospiraceae</taxon>
        <taxon>Anaeromicropila</taxon>
    </lineage>
</organism>
<proteinExistence type="predicted"/>
<dbReference type="InterPro" id="IPR008964">
    <property type="entry name" value="Invasin/intimin_cell_adhesion"/>
</dbReference>
<feature type="domain" description="BIG2" evidence="3">
    <location>
        <begin position="113"/>
        <end position="196"/>
    </location>
</feature>
<accession>A0A1I6HQU1</accession>
<dbReference type="Proteomes" id="UP000199659">
    <property type="component" value="Unassembled WGS sequence"/>
</dbReference>
<feature type="signal peptide" evidence="2">
    <location>
        <begin position="1"/>
        <end position="26"/>
    </location>
</feature>
<dbReference type="EMBL" id="FOYZ01000001">
    <property type="protein sequence ID" value="SFR56816.1"/>
    <property type="molecule type" value="Genomic_DNA"/>
</dbReference>
<protein>
    <submittedName>
        <fullName evidence="4">Ig-like domain (Group 2)</fullName>
    </submittedName>
</protein>
<feature type="domain" description="BIG2" evidence="3">
    <location>
        <begin position="28"/>
        <end position="100"/>
    </location>
</feature>
<evidence type="ECO:0000256" key="1">
    <source>
        <dbReference type="ARBA" id="ARBA00022729"/>
    </source>
</evidence>
<dbReference type="InterPro" id="IPR014755">
    <property type="entry name" value="Cu-Rt/internalin_Ig-like"/>
</dbReference>
<dbReference type="Gene3D" id="2.60.40.1080">
    <property type="match status" value="1"/>
</dbReference>
<dbReference type="RefSeq" id="WP_092558808.1">
    <property type="nucleotide sequence ID" value="NZ_FOYZ01000001.1"/>
</dbReference>
<keyword evidence="5" id="KW-1185">Reference proteome</keyword>
<dbReference type="InterPro" id="IPR003343">
    <property type="entry name" value="Big_2"/>
</dbReference>
<sequence length="833" mass="89437">MKKRLHLLAICFFLMVFAIPSLQAKAAVKPTLNVSKKTITGVGKSYKLKAAAPSNSKITWKSSNTSVASVSKAGVVTAKKRGTVTISCTVKSGSTTKKLTCKITVKVPAKSITFTNAVIDQQYNAHVLTVGTNYDFNAKKISSSSKSSSTDVIRYYIEDTSKATVHKTKGIVTPLSTGITKLIVCAGATEKKAMAATNTVKQEILLYITKPDVSVKNCSLNHGKELAVEFSEAMAASTLLDSNNYLLDSISIRANSNASALGTLKGSLSSDQKTLYISNTNEFKGSYGISLDSTIKSASGYALTAFSKDLTLLDNVRPTYLNCTTDDTGLVVSLNFSEPIDITNLEATSPKKINGSSVTNAALFTTKSNYKLSEDKKSIVLDLSSLYTTDQNTTIEVTFYGITDYADNTTNPYPLIVQLYTNTTPSAQASCQTIYRNGNSLIALFDKSIKTPGYALISGNYISGKVNESNKKQVIYNLMNTNLVNLKGNAEVILSGYSSYNANTPSTNITRYVNFSSAVQLPSVTATTFTTVKDNNASQNVLTLTYSTDITLLTTKGYMNVISSIDGIVSASTPYAFTATASGKQVKLVFTDSFQELGTYTFTLPASFIVDYYNNYSTETTVTAVKTAGDSTPLPGPSNVQIGGTNNEYIYFTFQNMLDTTTAQDKANYSISGLTISSVSLIANNYNAPAIVRLTIASNSITSGVPYQISVSGIKGYKGSFTTMQNYKEMIVLTNNKTLEVKSISGNTAKKQIVITFSTSISTSSKVNFTFTCNNKTLSISNTTISGNTITFTYTDTLSANSVILLNPCIDNYIVDVNNQKLLNTALSVVLGA</sequence>